<evidence type="ECO:0000256" key="5">
    <source>
        <dbReference type="ARBA" id="ARBA00023284"/>
    </source>
</evidence>
<evidence type="ECO:0000259" key="8">
    <source>
        <dbReference type="PROSITE" id="PS51352"/>
    </source>
</evidence>
<dbReference type="InterPro" id="IPR013766">
    <property type="entry name" value="Thioredoxin_domain"/>
</dbReference>
<evidence type="ECO:0000256" key="3">
    <source>
        <dbReference type="ARBA" id="ARBA00022982"/>
    </source>
</evidence>
<keyword evidence="4" id="KW-1015">Disulfide bond</keyword>
<dbReference type="GO" id="GO:0015035">
    <property type="term" value="F:protein-disulfide reductase activity"/>
    <property type="evidence" value="ECO:0007669"/>
    <property type="project" value="UniProtKB-UniRule"/>
</dbReference>
<name>A0A1G6GUB7_9BACT</name>
<dbReference type="InterPro" id="IPR036249">
    <property type="entry name" value="Thioredoxin-like_sf"/>
</dbReference>
<accession>A0A1G6GUB7</accession>
<keyword evidence="3" id="KW-0249">Electron transport</keyword>
<dbReference type="NCBIfam" id="TIGR01068">
    <property type="entry name" value="thioredoxin"/>
    <property type="match status" value="1"/>
</dbReference>
<dbReference type="SUPFAM" id="SSF52833">
    <property type="entry name" value="Thioredoxin-like"/>
    <property type="match status" value="1"/>
</dbReference>
<dbReference type="PROSITE" id="PS00194">
    <property type="entry name" value="THIOREDOXIN_1"/>
    <property type="match status" value="1"/>
</dbReference>
<reference evidence="9 10" key="1">
    <citation type="submission" date="2016-09" db="EMBL/GenBank/DDBJ databases">
        <authorList>
            <person name="Capua I."/>
            <person name="De Benedictis P."/>
            <person name="Joannis T."/>
            <person name="Lombin L.H."/>
            <person name="Cattoli G."/>
        </authorList>
    </citation>
    <scope>NUCLEOTIDE SEQUENCE [LARGE SCALE GENOMIC DNA]</scope>
    <source>
        <strain evidence="9 10">A7P-90m</strain>
    </source>
</reference>
<dbReference type="RefSeq" id="WP_244500649.1">
    <property type="nucleotide sequence ID" value="NZ_FMYP01000004.1"/>
</dbReference>
<proteinExistence type="inferred from homology"/>
<dbReference type="AlphaFoldDB" id="A0A1G6GUB7"/>
<dbReference type="STRING" id="1640674.SAMN05216323_100426"/>
<dbReference type="PROSITE" id="PS51257">
    <property type="entry name" value="PROKAR_LIPOPROTEIN"/>
    <property type="match status" value="1"/>
</dbReference>
<evidence type="ECO:0000256" key="1">
    <source>
        <dbReference type="ARBA" id="ARBA00008987"/>
    </source>
</evidence>
<evidence type="ECO:0000256" key="2">
    <source>
        <dbReference type="ARBA" id="ARBA00022448"/>
    </source>
</evidence>
<dbReference type="CDD" id="cd02947">
    <property type="entry name" value="TRX_family"/>
    <property type="match status" value="1"/>
</dbReference>
<dbReference type="PANTHER" id="PTHR45663">
    <property type="entry name" value="GEO12009P1"/>
    <property type="match status" value="1"/>
</dbReference>
<dbReference type="Proteomes" id="UP000199452">
    <property type="component" value="Unassembled WGS sequence"/>
</dbReference>
<feature type="signal peptide" evidence="7">
    <location>
        <begin position="1"/>
        <end position="20"/>
    </location>
</feature>
<dbReference type="FunFam" id="3.40.30.10:FF:000001">
    <property type="entry name" value="Thioredoxin"/>
    <property type="match status" value="1"/>
</dbReference>
<protein>
    <recommendedName>
        <fullName evidence="6">Thioredoxin</fullName>
    </recommendedName>
</protein>
<dbReference type="PANTHER" id="PTHR45663:SF11">
    <property type="entry name" value="GEO12009P1"/>
    <property type="match status" value="1"/>
</dbReference>
<dbReference type="EMBL" id="FMYP01000004">
    <property type="protein sequence ID" value="SDB85503.1"/>
    <property type="molecule type" value="Genomic_DNA"/>
</dbReference>
<keyword evidence="10" id="KW-1185">Reference proteome</keyword>
<dbReference type="InterPro" id="IPR017937">
    <property type="entry name" value="Thioredoxin_CS"/>
</dbReference>
<sequence>MSISKLFVSLFAVMAMSLVGCSQQPSAPKEDVKAASAELIKHLDANSFTPGIEKGIVMVDFWATWCPPCRQMAPILDEVAKDVSGKVTVAKVDVDQNREIASRYNIQGIPTLILFKDGKEINRFVGLQSKDYLIQQLNLVK</sequence>
<evidence type="ECO:0000256" key="4">
    <source>
        <dbReference type="ARBA" id="ARBA00023157"/>
    </source>
</evidence>
<feature type="chain" id="PRO_5011488987" description="Thioredoxin" evidence="7">
    <location>
        <begin position="21"/>
        <end position="141"/>
    </location>
</feature>
<keyword evidence="2" id="KW-0813">Transport</keyword>
<dbReference type="Pfam" id="PF00085">
    <property type="entry name" value="Thioredoxin"/>
    <property type="match status" value="1"/>
</dbReference>
<gene>
    <name evidence="9" type="ORF">SAMN05216323_100426</name>
</gene>
<comment type="similarity">
    <text evidence="1">Belongs to the thioredoxin family.</text>
</comment>
<evidence type="ECO:0000313" key="9">
    <source>
        <dbReference type="EMBL" id="SDB85503.1"/>
    </source>
</evidence>
<dbReference type="Gene3D" id="3.40.30.10">
    <property type="entry name" value="Glutaredoxin"/>
    <property type="match status" value="1"/>
</dbReference>
<evidence type="ECO:0000256" key="7">
    <source>
        <dbReference type="SAM" id="SignalP"/>
    </source>
</evidence>
<evidence type="ECO:0000256" key="6">
    <source>
        <dbReference type="NCBIfam" id="TIGR01068"/>
    </source>
</evidence>
<keyword evidence="7" id="KW-0732">Signal</keyword>
<evidence type="ECO:0000313" key="10">
    <source>
        <dbReference type="Proteomes" id="UP000199452"/>
    </source>
</evidence>
<dbReference type="PRINTS" id="PR00421">
    <property type="entry name" value="THIOREDOXIN"/>
</dbReference>
<dbReference type="PROSITE" id="PS51352">
    <property type="entry name" value="THIOREDOXIN_2"/>
    <property type="match status" value="1"/>
</dbReference>
<dbReference type="GO" id="GO:0005737">
    <property type="term" value="C:cytoplasm"/>
    <property type="evidence" value="ECO:0007669"/>
    <property type="project" value="TreeGrafter"/>
</dbReference>
<dbReference type="InterPro" id="IPR005746">
    <property type="entry name" value="Thioredoxin"/>
</dbReference>
<keyword evidence="5" id="KW-0676">Redox-active center</keyword>
<feature type="domain" description="Thioredoxin" evidence="8">
    <location>
        <begin position="28"/>
        <end position="141"/>
    </location>
</feature>
<organism evidence="9 10">
    <name type="scientific">Williamwhitmania taraxaci</name>
    <dbReference type="NCBI Taxonomy" id="1640674"/>
    <lineage>
        <taxon>Bacteria</taxon>
        <taxon>Pseudomonadati</taxon>
        <taxon>Bacteroidota</taxon>
        <taxon>Bacteroidia</taxon>
        <taxon>Bacteroidales</taxon>
        <taxon>Williamwhitmaniaceae</taxon>
        <taxon>Williamwhitmania</taxon>
    </lineage>
</organism>